<dbReference type="PANTHER" id="PTHR11994">
    <property type="entry name" value="60S RIBOSOMAL PROTEIN L11-RELATED"/>
    <property type="match status" value="1"/>
</dbReference>
<keyword evidence="5" id="KW-0820">tRNA-binding</keyword>
<proteinExistence type="inferred from homology"/>
<dbReference type="GO" id="GO:0003735">
    <property type="term" value="F:structural constituent of ribosome"/>
    <property type="evidence" value="ECO:0007669"/>
    <property type="project" value="InterPro"/>
</dbReference>
<dbReference type="HAMAP" id="MF_01333_B">
    <property type="entry name" value="Ribosomal_uL5_B"/>
    <property type="match status" value="1"/>
</dbReference>
<evidence type="ECO:0000313" key="9">
    <source>
        <dbReference type="EMBL" id="SUQ24580.1"/>
    </source>
</evidence>
<comment type="similarity">
    <text evidence="1 5 6">Belongs to the universal ribosomal protein uL5 family.</text>
</comment>
<feature type="domain" description="Large ribosomal subunit protein uL5 N-terminal" evidence="7">
    <location>
        <begin position="24"/>
        <end position="80"/>
    </location>
</feature>
<evidence type="ECO:0000256" key="5">
    <source>
        <dbReference type="HAMAP-Rule" id="MF_01333"/>
    </source>
</evidence>
<reference evidence="9 10" key="1">
    <citation type="submission" date="2017-08" db="EMBL/GenBank/DDBJ databases">
        <authorList>
            <person name="de Groot N.N."/>
        </authorList>
    </citation>
    <scope>NUCLEOTIDE SEQUENCE [LARGE SCALE GENOMIC DNA]</scope>
    <source>
        <strain evidence="9 10">HM2</strain>
    </source>
</reference>
<evidence type="ECO:0000313" key="10">
    <source>
        <dbReference type="Proteomes" id="UP000255423"/>
    </source>
</evidence>
<accession>A0A380S6Y8</accession>
<dbReference type="RefSeq" id="WP_014546107.1">
    <property type="nucleotide sequence ID" value="NZ_UHJL01000002.1"/>
</dbReference>
<dbReference type="Gene3D" id="3.30.1440.10">
    <property type="match status" value="1"/>
</dbReference>
<dbReference type="Pfam" id="PF00673">
    <property type="entry name" value="Ribosomal_L5_C"/>
    <property type="match status" value="1"/>
</dbReference>
<dbReference type="PIRSF" id="PIRSF002161">
    <property type="entry name" value="Ribosomal_L5"/>
    <property type="match status" value="1"/>
</dbReference>
<dbReference type="GO" id="GO:0000049">
    <property type="term" value="F:tRNA binding"/>
    <property type="evidence" value="ECO:0007669"/>
    <property type="project" value="UniProtKB-UniRule"/>
</dbReference>
<evidence type="ECO:0000259" key="7">
    <source>
        <dbReference type="Pfam" id="PF00281"/>
    </source>
</evidence>
<comment type="function">
    <text evidence="5">This is 1 of the proteins that bind and probably mediate the attachment of the 5S RNA into the large ribosomal subunit, where it forms part of the central protuberance. In the 70S ribosome it contacts protein S13 of the 30S subunit (bridge B1b), connecting the 2 subunits; this bridge is implicated in subunit movement. Contacts the P site tRNA; the 5S rRNA and some of its associated proteins might help stabilize positioning of ribosome-bound tRNAs.</text>
</comment>
<dbReference type="GO" id="GO:1990904">
    <property type="term" value="C:ribonucleoprotein complex"/>
    <property type="evidence" value="ECO:0007669"/>
    <property type="project" value="UniProtKB-KW"/>
</dbReference>
<organism evidence="9 10">
    <name type="scientific">Fibrobacter succinogenes</name>
    <name type="common">Bacteroides succinogenes</name>
    <dbReference type="NCBI Taxonomy" id="833"/>
    <lineage>
        <taxon>Bacteria</taxon>
        <taxon>Pseudomonadati</taxon>
        <taxon>Fibrobacterota</taxon>
        <taxon>Fibrobacteria</taxon>
        <taxon>Fibrobacterales</taxon>
        <taxon>Fibrobacteraceae</taxon>
        <taxon>Fibrobacter</taxon>
    </lineage>
</organism>
<dbReference type="Proteomes" id="UP000255423">
    <property type="component" value="Unassembled WGS sequence"/>
</dbReference>
<sequence>MNQMKQFYLEKVVPALQQKFAYKNVMQIPRLEKIVLNMGVGAASQNRKILDEAADTLTAITGQKAIVTNAKKAVANFHLREGIGIGAKVTLHGDNMWDFLYRFINIDLPRVRDFRGLARRGFDGMGNFTLGIKEQTIFVEIDIDKISRTFGMDISFVTSAKTDDEGRALLEELGLPFRK</sequence>
<evidence type="ECO:0000256" key="4">
    <source>
        <dbReference type="ARBA" id="ARBA00035245"/>
    </source>
</evidence>
<dbReference type="InterPro" id="IPR031310">
    <property type="entry name" value="Ribosomal_uL5_N"/>
</dbReference>
<name>A0A380S6Y8_FIBSU</name>
<dbReference type="EMBL" id="UHJL01000002">
    <property type="protein sequence ID" value="SUQ24580.1"/>
    <property type="molecule type" value="Genomic_DNA"/>
</dbReference>
<evidence type="ECO:0000259" key="8">
    <source>
        <dbReference type="Pfam" id="PF00673"/>
    </source>
</evidence>
<evidence type="ECO:0000256" key="1">
    <source>
        <dbReference type="ARBA" id="ARBA00008553"/>
    </source>
</evidence>
<evidence type="ECO:0000256" key="3">
    <source>
        <dbReference type="ARBA" id="ARBA00023274"/>
    </source>
</evidence>
<comment type="subunit">
    <text evidence="5">Part of the 50S ribosomal subunit; part of the 5S rRNA/L5/L18/L25 subcomplex. Contacts the 5S rRNA and the P site tRNA. Forms a bridge to the 30S subunit in the 70S ribosome.</text>
</comment>
<dbReference type="SUPFAM" id="SSF55282">
    <property type="entry name" value="RL5-like"/>
    <property type="match status" value="1"/>
</dbReference>
<dbReference type="InterPro" id="IPR002132">
    <property type="entry name" value="Ribosomal_uL5"/>
</dbReference>
<dbReference type="GO" id="GO:0006412">
    <property type="term" value="P:translation"/>
    <property type="evidence" value="ECO:0007669"/>
    <property type="project" value="UniProtKB-UniRule"/>
</dbReference>
<dbReference type="InterPro" id="IPR022803">
    <property type="entry name" value="Ribosomal_uL5_dom_sf"/>
</dbReference>
<dbReference type="Pfam" id="PF00281">
    <property type="entry name" value="Ribosomal_L5"/>
    <property type="match status" value="1"/>
</dbReference>
<dbReference type="InterPro" id="IPR020930">
    <property type="entry name" value="Ribosomal_uL5_bac-type"/>
</dbReference>
<dbReference type="FunFam" id="3.30.1440.10:FF:000001">
    <property type="entry name" value="50S ribosomal protein L5"/>
    <property type="match status" value="1"/>
</dbReference>
<evidence type="ECO:0000256" key="6">
    <source>
        <dbReference type="RuleBase" id="RU003930"/>
    </source>
</evidence>
<keyword evidence="5" id="KW-0699">rRNA-binding</keyword>
<dbReference type="NCBIfam" id="NF000585">
    <property type="entry name" value="PRK00010.1"/>
    <property type="match status" value="1"/>
</dbReference>
<dbReference type="AlphaFoldDB" id="A0A380S6Y8"/>
<dbReference type="InterPro" id="IPR020929">
    <property type="entry name" value="Ribosomal_uL5_CS"/>
</dbReference>
<protein>
    <recommendedName>
        <fullName evidence="4 5">Large ribosomal subunit protein uL5</fullName>
    </recommendedName>
</protein>
<evidence type="ECO:0000256" key="2">
    <source>
        <dbReference type="ARBA" id="ARBA00022980"/>
    </source>
</evidence>
<feature type="domain" description="Large ribosomal subunit protein uL5 C-terminal" evidence="8">
    <location>
        <begin position="85"/>
        <end position="177"/>
    </location>
</feature>
<dbReference type="GO" id="GO:0005840">
    <property type="term" value="C:ribosome"/>
    <property type="evidence" value="ECO:0007669"/>
    <property type="project" value="UniProtKB-KW"/>
</dbReference>
<gene>
    <name evidence="5" type="primary">rplE</name>
    <name evidence="9" type="ORF">SAMN05661053_1987</name>
</gene>
<dbReference type="PROSITE" id="PS00358">
    <property type="entry name" value="RIBOSOMAL_L5"/>
    <property type="match status" value="1"/>
</dbReference>
<dbReference type="GO" id="GO:0019843">
    <property type="term" value="F:rRNA binding"/>
    <property type="evidence" value="ECO:0007669"/>
    <property type="project" value="UniProtKB-UniRule"/>
</dbReference>
<keyword evidence="3 5" id="KW-0687">Ribonucleoprotein</keyword>
<keyword evidence="2 5" id="KW-0689">Ribosomal protein</keyword>
<dbReference type="OMA" id="PIGCAVT"/>
<dbReference type="InterPro" id="IPR031309">
    <property type="entry name" value="Ribosomal_uL5_C"/>
</dbReference>
<keyword evidence="5" id="KW-0694">RNA-binding</keyword>